<sequence length="77" mass="8823">MASSIGSLNFISKERFKDTHKQATIEVYVENIKELININGKSYYDVASKSINGKLNMKGTFIPKINLNCNRSQQRKR</sequence>
<proteinExistence type="predicted"/>
<evidence type="ECO:0000313" key="2">
    <source>
        <dbReference type="Proteomes" id="UP000326759"/>
    </source>
</evidence>
<comment type="caution">
    <text evidence="1">The sequence shown here is derived from an EMBL/GenBank/DDBJ whole genome shotgun (WGS) entry which is preliminary data.</text>
</comment>
<name>A0A5N5TJY3_9CRUS</name>
<dbReference type="EMBL" id="SEYY01000791">
    <property type="protein sequence ID" value="KAB7506474.1"/>
    <property type="molecule type" value="Genomic_DNA"/>
</dbReference>
<evidence type="ECO:0000313" key="1">
    <source>
        <dbReference type="EMBL" id="KAB7506474.1"/>
    </source>
</evidence>
<keyword evidence="2" id="KW-1185">Reference proteome</keyword>
<accession>A0A5N5TJY3</accession>
<reference evidence="1 2" key="1">
    <citation type="journal article" date="2019" name="PLoS Biol.">
        <title>Sex chromosomes control vertical transmission of feminizing Wolbachia symbionts in an isopod.</title>
        <authorList>
            <person name="Becking T."/>
            <person name="Chebbi M.A."/>
            <person name="Giraud I."/>
            <person name="Moumen B."/>
            <person name="Laverre T."/>
            <person name="Caubet Y."/>
            <person name="Peccoud J."/>
            <person name="Gilbert C."/>
            <person name="Cordaux R."/>
        </authorList>
    </citation>
    <scope>NUCLEOTIDE SEQUENCE [LARGE SCALE GENOMIC DNA]</scope>
    <source>
        <strain evidence="1">ANa2</strain>
        <tissue evidence="1">Whole body excluding digestive tract and cuticle</tissue>
    </source>
</reference>
<organism evidence="1 2">
    <name type="scientific">Armadillidium nasatum</name>
    <dbReference type="NCBI Taxonomy" id="96803"/>
    <lineage>
        <taxon>Eukaryota</taxon>
        <taxon>Metazoa</taxon>
        <taxon>Ecdysozoa</taxon>
        <taxon>Arthropoda</taxon>
        <taxon>Crustacea</taxon>
        <taxon>Multicrustacea</taxon>
        <taxon>Malacostraca</taxon>
        <taxon>Eumalacostraca</taxon>
        <taxon>Peracarida</taxon>
        <taxon>Isopoda</taxon>
        <taxon>Oniscidea</taxon>
        <taxon>Crinocheta</taxon>
        <taxon>Armadillidiidae</taxon>
        <taxon>Armadillidium</taxon>
    </lineage>
</organism>
<dbReference type="Proteomes" id="UP000326759">
    <property type="component" value="Unassembled WGS sequence"/>
</dbReference>
<dbReference type="AlphaFoldDB" id="A0A5N5TJY3"/>
<protein>
    <submittedName>
        <fullName evidence="1">Uncharacterized protein</fullName>
    </submittedName>
</protein>
<gene>
    <name evidence="1" type="ORF">Anas_07598</name>
</gene>